<comment type="subcellular location">
    <subcellularLocation>
        <location evidence="1">Nucleus</location>
    </subcellularLocation>
</comment>
<evidence type="ECO:0000256" key="3">
    <source>
        <dbReference type="ARBA" id="ARBA00022553"/>
    </source>
</evidence>
<proteinExistence type="inferred from homology"/>
<dbReference type="Gene3D" id="6.10.140.1300">
    <property type="match status" value="1"/>
</dbReference>
<keyword evidence="7" id="KW-1185">Reference proteome</keyword>
<reference evidence="6" key="1">
    <citation type="submission" date="2017-07" db="EMBL/GenBank/DDBJ databases">
        <title>Caenorhabditis latens genome sequence.</title>
        <authorList>
            <person name="Fierst J.L."/>
        </authorList>
    </citation>
    <scope>NUCLEOTIDE SEQUENCE [LARGE SCALE GENOMIC DNA]</scope>
    <source>
        <strain evidence="6">PX534</strain>
    </source>
</reference>
<dbReference type="InterPro" id="IPR017266">
    <property type="entry name" value="DOC_1/2"/>
</dbReference>
<protein>
    <submittedName>
        <fullName evidence="6">Uncharacterized protein</fullName>
    </submittedName>
</protein>
<feature type="coiled-coil region" evidence="5">
    <location>
        <begin position="51"/>
        <end position="89"/>
    </location>
</feature>
<accession>A0A261C8N4</accession>
<dbReference type="STRING" id="1503980.A0A261C8N4"/>
<dbReference type="AlphaFoldDB" id="A0A261C8N4"/>
<dbReference type="EMBL" id="NIPN01000025">
    <property type="protein sequence ID" value="OZG18883.1"/>
    <property type="molecule type" value="Genomic_DNA"/>
</dbReference>
<comment type="similarity">
    <text evidence="2">Belongs to the CDK2AP family.</text>
</comment>
<evidence type="ECO:0000256" key="1">
    <source>
        <dbReference type="ARBA" id="ARBA00004123"/>
    </source>
</evidence>
<evidence type="ECO:0000313" key="6">
    <source>
        <dbReference type="EMBL" id="OZG18883.1"/>
    </source>
</evidence>
<gene>
    <name evidence="6" type="ORF">FL83_06527</name>
</gene>
<sequence length="111" mass="12442">MTTQEDLQSLMSIVPNLQLQEGTPYYEVLLKMIEEIGKDIRPTYTFNKMTCEKLKRHIQCAKVLIKACQQEAENDKKKADIAIEAQRIQAAAAAKSEAAKTTDGAEETPKN</sequence>
<keyword evidence="4" id="KW-0539">Nucleus</keyword>
<name>A0A261C8N4_9PELO</name>
<comment type="caution">
    <text evidence="6">The sequence shown here is derived from an EMBL/GenBank/DDBJ whole genome shotgun (WGS) entry which is preliminary data.</text>
</comment>
<dbReference type="GO" id="GO:0005634">
    <property type="term" value="C:nucleus"/>
    <property type="evidence" value="ECO:0007669"/>
    <property type="project" value="UniProtKB-SubCell"/>
</dbReference>
<keyword evidence="5" id="KW-0175">Coiled coil</keyword>
<keyword evidence="3" id="KW-0597">Phosphoprotein</keyword>
<dbReference type="Pfam" id="PF09806">
    <property type="entry name" value="CDK2AP"/>
    <property type="match status" value="1"/>
</dbReference>
<dbReference type="GO" id="GO:0005737">
    <property type="term" value="C:cytoplasm"/>
    <property type="evidence" value="ECO:0007669"/>
    <property type="project" value="TreeGrafter"/>
</dbReference>
<evidence type="ECO:0000256" key="4">
    <source>
        <dbReference type="ARBA" id="ARBA00023242"/>
    </source>
</evidence>
<evidence type="ECO:0000256" key="5">
    <source>
        <dbReference type="SAM" id="Coils"/>
    </source>
</evidence>
<dbReference type="PANTHER" id="PTHR22607">
    <property type="entry name" value="DELETED IN ORAL CANCER 1/CDK2-ASSOCIATED PROTEIN 1"/>
    <property type="match status" value="1"/>
</dbReference>
<organism evidence="6 7">
    <name type="scientific">Caenorhabditis latens</name>
    <dbReference type="NCBI Taxonomy" id="1503980"/>
    <lineage>
        <taxon>Eukaryota</taxon>
        <taxon>Metazoa</taxon>
        <taxon>Ecdysozoa</taxon>
        <taxon>Nematoda</taxon>
        <taxon>Chromadorea</taxon>
        <taxon>Rhabditida</taxon>
        <taxon>Rhabditina</taxon>
        <taxon>Rhabditomorpha</taxon>
        <taxon>Rhabditoidea</taxon>
        <taxon>Rhabditidae</taxon>
        <taxon>Peloderinae</taxon>
        <taxon>Caenorhabditis</taxon>
    </lineage>
</organism>
<dbReference type="PANTHER" id="PTHR22607:SF3">
    <property type="entry name" value="CDK2-ASSOCIATED PROTEIN 1, ISOFORM B"/>
    <property type="match status" value="1"/>
</dbReference>
<evidence type="ECO:0000256" key="2">
    <source>
        <dbReference type="ARBA" id="ARBA00008485"/>
    </source>
</evidence>
<feature type="non-terminal residue" evidence="6">
    <location>
        <position position="1"/>
    </location>
</feature>
<dbReference type="Proteomes" id="UP000216463">
    <property type="component" value="Unassembled WGS sequence"/>
</dbReference>
<evidence type="ECO:0000313" key="7">
    <source>
        <dbReference type="Proteomes" id="UP000216463"/>
    </source>
</evidence>